<evidence type="ECO:0000313" key="2">
    <source>
        <dbReference type="EMBL" id="PSJ48497.1"/>
    </source>
</evidence>
<gene>
    <name evidence="2" type="ORF">C7I36_00020</name>
</gene>
<keyword evidence="1" id="KW-0732">Signal</keyword>
<evidence type="ECO:0000256" key="1">
    <source>
        <dbReference type="SAM" id="SignalP"/>
    </source>
</evidence>
<feature type="signal peptide" evidence="1">
    <location>
        <begin position="1"/>
        <end position="21"/>
    </location>
</feature>
<dbReference type="AlphaFoldDB" id="A0A2P7RE82"/>
<dbReference type="Pfam" id="PF14559">
    <property type="entry name" value="TPR_19"/>
    <property type="match status" value="1"/>
</dbReference>
<protein>
    <submittedName>
        <fullName evidence="2">Uncharacterized protein</fullName>
    </submittedName>
</protein>
<dbReference type="Proteomes" id="UP000242181">
    <property type="component" value="Unassembled WGS sequence"/>
</dbReference>
<dbReference type="Gene3D" id="1.25.40.10">
    <property type="entry name" value="Tetratricopeptide repeat domain"/>
    <property type="match status" value="1"/>
</dbReference>
<sequence>MVCHARLLGLLFALLPSLASAQVESDVAKAERWPETEEWSSEDWADLMVELPAPEGELSITEVTLSRADWLAEAGRQADAALAAGDWARAEYRLGQALAEYPDAHDTRLRLAAMQFGRGALDDARALLQQGLALAPEHADMRLALARLLASQSRHAAALRVLDEVSPLLARHLDYYSLKAEMARRSGNCVLAMPLYQRLLDTAGTGAWWLGLGLCQRELGLDFAPAFREALASADLGNASLRFVEQQLEQYGTAQTD</sequence>
<reference evidence="2 3" key="1">
    <citation type="submission" date="2018-03" db="EMBL/GenBank/DDBJ databases">
        <title>The draft genome of Zobellella taiwanensis JCM 13381.</title>
        <authorList>
            <person name="Liu L."/>
            <person name="Li L."/>
            <person name="Wang T."/>
            <person name="Zhang X."/>
            <person name="Liang L."/>
        </authorList>
    </citation>
    <scope>NUCLEOTIDE SEQUENCE [LARGE SCALE GENOMIC DNA]</scope>
    <source>
        <strain evidence="2 3">JCM 13381</strain>
    </source>
</reference>
<dbReference type="EMBL" id="PXYH01000001">
    <property type="protein sequence ID" value="PSJ48497.1"/>
    <property type="molecule type" value="Genomic_DNA"/>
</dbReference>
<dbReference type="SUPFAM" id="SSF48452">
    <property type="entry name" value="TPR-like"/>
    <property type="match status" value="1"/>
</dbReference>
<dbReference type="InterPro" id="IPR011990">
    <property type="entry name" value="TPR-like_helical_dom_sf"/>
</dbReference>
<evidence type="ECO:0000313" key="3">
    <source>
        <dbReference type="Proteomes" id="UP000242181"/>
    </source>
</evidence>
<comment type="caution">
    <text evidence="2">The sequence shown here is derived from an EMBL/GenBank/DDBJ whole genome shotgun (WGS) entry which is preliminary data.</text>
</comment>
<organism evidence="2 3">
    <name type="scientific">Zobellella taiwanensis</name>
    <dbReference type="NCBI Taxonomy" id="347535"/>
    <lineage>
        <taxon>Bacteria</taxon>
        <taxon>Pseudomonadati</taxon>
        <taxon>Pseudomonadota</taxon>
        <taxon>Gammaproteobacteria</taxon>
        <taxon>Aeromonadales</taxon>
        <taxon>Aeromonadaceae</taxon>
        <taxon>Zobellella</taxon>
    </lineage>
</organism>
<dbReference type="RefSeq" id="WP_106451945.1">
    <property type="nucleotide sequence ID" value="NZ_PXYH01000001.1"/>
</dbReference>
<proteinExistence type="predicted"/>
<feature type="chain" id="PRO_5015115143" evidence="1">
    <location>
        <begin position="22"/>
        <end position="257"/>
    </location>
</feature>
<name>A0A2P7RE82_9GAMM</name>
<keyword evidence="3" id="KW-1185">Reference proteome</keyword>
<dbReference type="OrthoDB" id="5406098at2"/>
<accession>A0A2P7RE82</accession>